<reference evidence="1" key="1">
    <citation type="submission" date="2018-10" db="EMBL/GenBank/DDBJ databases">
        <title>Hidden diversity of soil giant viruses.</title>
        <authorList>
            <person name="Schulz F."/>
            <person name="Alteio L."/>
            <person name="Goudeau D."/>
            <person name="Ryan E.M."/>
            <person name="Malmstrom R.R."/>
            <person name="Blanchard J."/>
            <person name="Woyke T."/>
        </authorList>
    </citation>
    <scope>NUCLEOTIDE SEQUENCE</scope>
    <source>
        <strain evidence="1">TEV1</strain>
    </source>
</reference>
<dbReference type="EMBL" id="MK071981">
    <property type="protein sequence ID" value="AYV75945.1"/>
    <property type="molecule type" value="Genomic_DNA"/>
</dbReference>
<gene>
    <name evidence="1" type="ORF">Terrestrivirus3_214</name>
</gene>
<proteinExistence type="predicted"/>
<sequence length="314" mass="36103">MEVINGGLTDILSPIAEFIDDNICDKRMKAQLSRLNNGDNEKLLSILCGQKSVTASFPYYSLYKYNITTNKFSHHLDVTDDSGDQHSITVQYDHNHFILHILSIESFMFYLSDSSEINDTSRYIFLNVSLSSENREAGHRTCLIIDKQRAESYLYDPNGETTFFNNIFAEEATKCGVEYTNDLYFDGHTAINKLFEGYFGDLKERLGTTLKFVPSNIWNPNRYVLNPSFSSNVLIGSGHCVITTIMLIHILHLTQENLSTIFKELGKLSKDLLIYTINGYSCSIHNLMKDTFDKYMENTNYRKHIEKDMITDYL</sequence>
<evidence type="ECO:0000313" key="1">
    <source>
        <dbReference type="EMBL" id="AYV75945.1"/>
    </source>
</evidence>
<name>A0A3G4ZM72_9VIRU</name>
<accession>A0A3G4ZM72</accession>
<organism evidence="1">
    <name type="scientific">Terrestrivirus sp</name>
    <dbReference type="NCBI Taxonomy" id="2487775"/>
    <lineage>
        <taxon>Viruses</taxon>
        <taxon>Varidnaviria</taxon>
        <taxon>Bamfordvirae</taxon>
        <taxon>Nucleocytoviricota</taxon>
        <taxon>Megaviricetes</taxon>
        <taxon>Imitervirales</taxon>
        <taxon>Mimiviridae</taxon>
        <taxon>Klosneuvirinae</taxon>
    </lineage>
</organism>
<protein>
    <submittedName>
        <fullName evidence="1">Uncharacterized protein</fullName>
    </submittedName>
</protein>